<evidence type="ECO:0000256" key="1">
    <source>
        <dbReference type="ARBA" id="ARBA00004141"/>
    </source>
</evidence>
<feature type="transmembrane region" description="Helical" evidence="9">
    <location>
        <begin position="436"/>
        <end position="455"/>
    </location>
</feature>
<name>A0A8T9C4F8_9HELO</name>
<keyword evidence="4 9" id="KW-0812">Transmembrane</keyword>
<dbReference type="InterPro" id="IPR003663">
    <property type="entry name" value="Sugar/inositol_transpt"/>
</dbReference>
<dbReference type="PROSITE" id="PS00217">
    <property type="entry name" value="SUGAR_TRANSPORT_2"/>
    <property type="match status" value="1"/>
</dbReference>
<comment type="similarity">
    <text evidence="2 7">Belongs to the major facilitator superfamily. Sugar transporter (TC 2.A.1.1) family.</text>
</comment>
<dbReference type="OrthoDB" id="6612291at2759"/>
<dbReference type="GO" id="GO:0005351">
    <property type="term" value="F:carbohydrate:proton symporter activity"/>
    <property type="evidence" value="ECO:0007669"/>
    <property type="project" value="TreeGrafter"/>
</dbReference>
<dbReference type="Pfam" id="PF00083">
    <property type="entry name" value="Sugar_tr"/>
    <property type="match status" value="1"/>
</dbReference>
<feature type="transmembrane region" description="Helical" evidence="9">
    <location>
        <begin position="335"/>
        <end position="354"/>
    </location>
</feature>
<keyword evidence="6 9" id="KW-0472">Membrane</keyword>
<feature type="compositionally biased region" description="Basic and acidic residues" evidence="8">
    <location>
        <begin position="498"/>
        <end position="514"/>
    </location>
</feature>
<accession>A0A8T9C4F8</accession>
<evidence type="ECO:0000256" key="4">
    <source>
        <dbReference type="ARBA" id="ARBA00022692"/>
    </source>
</evidence>
<feature type="region of interest" description="Disordered" evidence="8">
    <location>
        <begin position="493"/>
        <end position="514"/>
    </location>
</feature>
<evidence type="ECO:0000313" key="11">
    <source>
        <dbReference type="EMBL" id="TVY80518.1"/>
    </source>
</evidence>
<evidence type="ECO:0000256" key="3">
    <source>
        <dbReference type="ARBA" id="ARBA00022448"/>
    </source>
</evidence>
<dbReference type="InterPro" id="IPR005828">
    <property type="entry name" value="MFS_sugar_transport-like"/>
</dbReference>
<dbReference type="PANTHER" id="PTHR48022">
    <property type="entry name" value="PLASTIDIC GLUCOSE TRANSPORTER 4"/>
    <property type="match status" value="1"/>
</dbReference>
<gene>
    <name evidence="11" type="primary">HGT1_0</name>
    <name evidence="11" type="ORF">LSUE1_G002541</name>
</gene>
<keyword evidence="5 9" id="KW-1133">Transmembrane helix</keyword>
<reference evidence="11 12" key="1">
    <citation type="submission" date="2018-05" db="EMBL/GenBank/DDBJ databases">
        <title>Genome sequencing and assembly of the regulated plant pathogen Lachnellula willkommii and related sister species for the development of diagnostic species identification markers.</title>
        <authorList>
            <person name="Giroux E."/>
            <person name="Bilodeau G."/>
        </authorList>
    </citation>
    <scope>NUCLEOTIDE SEQUENCE [LARGE SCALE GENOMIC DNA]</scope>
    <source>
        <strain evidence="11 12">CBS 268.59</strain>
    </source>
</reference>
<feature type="transmembrane region" description="Helical" evidence="9">
    <location>
        <begin position="307"/>
        <end position="328"/>
    </location>
</feature>
<comment type="subcellular location">
    <subcellularLocation>
        <location evidence="1">Membrane</location>
        <topology evidence="1">Multi-pass membrane protein</topology>
    </subcellularLocation>
</comment>
<evidence type="ECO:0000259" key="10">
    <source>
        <dbReference type="PROSITE" id="PS50850"/>
    </source>
</evidence>
<dbReference type="InterPro" id="IPR005829">
    <property type="entry name" value="Sugar_transporter_CS"/>
</dbReference>
<feature type="transmembrane region" description="Helical" evidence="9">
    <location>
        <begin position="366"/>
        <end position="384"/>
    </location>
</feature>
<dbReference type="AlphaFoldDB" id="A0A8T9C4F8"/>
<feature type="transmembrane region" description="Helical" evidence="9">
    <location>
        <begin position="86"/>
        <end position="104"/>
    </location>
</feature>
<evidence type="ECO:0000313" key="12">
    <source>
        <dbReference type="Proteomes" id="UP000469558"/>
    </source>
</evidence>
<keyword evidence="3 7" id="KW-0813">Transport</keyword>
<dbReference type="InterPro" id="IPR020846">
    <property type="entry name" value="MFS_dom"/>
</dbReference>
<dbReference type="InterPro" id="IPR050360">
    <property type="entry name" value="MFS_Sugar_Transporters"/>
</dbReference>
<evidence type="ECO:0000256" key="5">
    <source>
        <dbReference type="ARBA" id="ARBA00022989"/>
    </source>
</evidence>
<dbReference type="SUPFAM" id="SSF103473">
    <property type="entry name" value="MFS general substrate transporter"/>
    <property type="match status" value="1"/>
</dbReference>
<feature type="transmembrane region" description="Helical" evidence="9">
    <location>
        <begin position="53"/>
        <end position="74"/>
    </location>
</feature>
<feature type="transmembrane region" description="Helical" evidence="9">
    <location>
        <begin position="269"/>
        <end position="295"/>
    </location>
</feature>
<evidence type="ECO:0000256" key="6">
    <source>
        <dbReference type="ARBA" id="ARBA00023136"/>
    </source>
</evidence>
<sequence>MGFLHKFIPPNDRYAALMLYGMVFSTCFNGYDAGIMTVILADTQFKDYYNVDATRSGVIATIPWASTGLAQLFVGGTLASLVGRLWALRISITVMIIGVIIQVVPNTYAVLIVGRLITGLGFGCVYIATNLYVAECAPRSLRGSFVGTVSQFGYQLGTLIAFWAGYGMSYHTSPYNIAWRVSNVIQVPIGLAFIIISFWYLESPRWLLEKYPDSPEICLKALAKLRSGTEHDEHVRLEFHELVASHEYRKKFKTGYIGLLSSAGMRKRLAYGVYAMSLQQVGGIAALTMYAALIYESLGWNAGHQALAINGIQAALQLVIVLVNTFTVDKFGRKSLLIAGFSIQSLALLILSSLTTSYPDNTNKAAAVVEVAMLFIVGLTYCWSNGPVTPAIASEIFPQEVRDKGFGLSLLGQTVCLLALTQPWPRFNQEVGPKSYWLLFGLNVLALISVIFILPETKGISLERMDKLFGEVDAVVEGEKETSANKIEAITYSGGYPDGEKEHTISHVEEHPKE</sequence>
<keyword evidence="11" id="KW-0762">Sugar transport</keyword>
<proteinExistence type="inferred from homology"/>
<feature type="domain" description="Major facilitator superfamily (MFS) profile" evidence="10">
    <location>
        <begin position="18"/>
        <end position="458"/>
    </location>
</feature>
<feature type="transmembrane region" description="Helical" evidence="9">
    <location>
        <begin position="14"/>
        <end position="41"/>
    </location>
</feature>
<feature type="transmembrane region" description="Helical" evidence="9">
    <location>
        <begin position="145"/>
        <end position="165"/>
    </location>
</feature>
<dbReference type="PROSITE" id="PS50850">
    <property type="entry name" value="MFS"/>
    <property type="match status" value="1"/>
</dbReference>
<dbReference type="Gene3D" id="1.20.1250.20">
    <property type="entry name" value="MFS general substrate transporter like domains"/>
    <property type="match status" value="1"/>
</dbReference>
<feature type="transmembrane region" description="Helical" evidence="9">
    <location>
        <begin position="405"/>
        <end position="424"/>
    </location>
</feature>
<dbReference type="NCBIfam" id="TIGR00879">
    <property type="entry name" value="SP"/>
    <property type="match status" value="1"/>
</dbReference>
<evidence type="ECO:0000256" key="7">
    <source>
        <dbReference type="RuleBase" id="RU003346"/>
    </source>
</evidence>
<evidence type="ECO:0000256" key="2">
    <source>
        <dbReference type="ARBA" id="ARBA00010992"/>
    </source>
</evidence>
<feature type="transmembrane region" description="Helical" evidence="9">
    <location>
        <begin position="110"/>
        <end position="133"/>
    </location>
</feature>
<comment type="caution">
    <text evidence="11">The sequence shown here is derived from an EMBL/GenBank/DDBJ whole genome shotgun (WGS) entry which is preliminary data.</text>
</comment>
<dbReference type="PANTHER" id="PTHR48022:SF2">
    <property type="entry name" value="PLASTIDIC GLUCOSE TRANSPORTER 4"/>
    <property type="match status" value="1"/>
</dbReference>
<dbReference type="InterPro" id="IPR036259">
    <property type="entry name" value="MFS_trans_sf"/>
</dbReference>
<feature type="transmembrane region" description="Helical" evidence="9">
    <location>
        <begin position="177"/>
        <end position="201"/>
    </location>
</feature>
<evidence type="ECO:0000256" key="8">
    <source>
        <dbReference type="SAM" id="MobiDB-lite"/>
    </source>
</evidence>
<dbReference type="EMBL" id="QGMK01000668">
    <property type="protein sequence ID" value="TVY80518.1"/>
    <property type="molecule type" value="Genomic_DNA"/>
</dbReference>
<dbReference type="GO" id="GO:0016020">
    <property type="term" value="C:membrane"/>
    <property type="evidence" value="ECO:0007669"/>
    <property type="project" value="UniProtKB-SubCell"/>
</dbReference>
<evidence type="ECO:0000256" key="9">
    <source>
        <dbReference type="SAM" id="Phobius"/>
    </source>
</evidence>
<organism evidence="11 12">
    <name type="scientific">Lachnellula suecica</name>
    <dbReference type="NCBI Taxonomy" id="602035"/>
    <lineage>
        <taxon>Eukaryota</taxon>
        <taxon>Fungi</taxon>
        <taxon>Dikarya</taxon>
        <taxon>Ascomycota</taxon>
        <taxon>Pezizomycotina</taxon>
        <taxon>Leotiomycetes</taxon>
        <taxon>Helotiales</taxon>
        <taxon>Lachnaceae</taxon>
        <taxon>Lachnellula</taxon>
    </lineage>
</organism>
<dbReference type="Proteomes" id="UP000469558">
    <property type="component" value="Unassembled WGS sequence"/>
</dbReference>
<keyword evidence="12" id="KW-1185">Reference proteome</keyword>
<dbReference type="PRINTS" id="PR00171">
    <property type="entry name" value="SUGRTRNSPORT"/>
</dbReference>
<protein>
    <submittedName>
        <fullName evidence="11">High-affinity glucose transporter</fullName>
    </submittedName>
</protein>